<dbReference type="Proteomes" id="UP000036513">
    <property type="component" value="Unassembled WGS sequence"/>
</dbReference>
<keyword evidence="3" id="KW-1185">Reference proteome</keyword>
<reference evidence="2 3" key="1">
    <citation type="journal article" date="2015" name="Genome Biol. Evol.">
        <title>Characterization of Three Mycobacterium spp. with Potential Use in Bioremediation by Genome Sequencing and Comparative Genomics.</title>
        <authorList>
            <person name="Das S."/>
            <person name="Pettersson B.M."/>
            <person name="Behra P.R."/>
            <person name="Ramesh M."/>
            <person name="Dasgupta S."/>
            <person name="Bhattacharya A."/>
            <person name="Kirsebom L.A."/>
        </authorList>
    </citation>
    <scope>NUCLEOTIDE SEQUENCE [LARGE SCALE GENOMIC DNA]</scope>
    <source>
        <strain evidence="2 3">DSM 43826</strain>
    </source>
</reference>
<accession>A0A0J6VN45</accession>
<evidence type="ECO:0000259" key="1">
    <source>
        <dbReference type="Pfam" id="PF06742"/>
    </source>
</evidence>
<dbReference type="InterPro" id="IPR010621">
    <property type="entry name" value="DUF1214"/>
</dbReference>
<dbReference type="RefSeq" id="WP_048472817.1">
    <property type="nucleotide sequence ID" value="NZ_JYNL01000064.1"/>
</dbReference>
<organism evidence="2 3">
    <name type="scientific">Mycolicibacterium chlorophenolicum</name>
    <dbReference type="NCBI Taxonomy" id="37916"/>
    <lineage>
        <taxon>Bacteria</taxon>
        <taxon>Bacillati</taxon>
        <taxon>Actinomycetota</taxon>
        <taxon>Actinomycetes</taxon>
        <taxon>Mycobacteriales</taxon>
        <taxon>Mycobacteriaceae</taxon>
        <taxon>Mycolicibacterium</taxon>
    </lineage>
</organism>
<dbReference type="EMBL" id="JYNL01000064">
    <property type="protein sequence ID" value="KMO70942.1"/>
    <property type="molecule type" value="Genomic_DNA"/>
</dbReference>
<feature type="domain" description="DUF1214" evidence="1">
    <location>
        <begin position="279"/>
        <end position="354"/>
    </location>
</feature>
<dbReference type="SMR" id="A0A0J6VN45"/>
<protein>
    <recommendedName>
        <fullName evidence="1">DUF1214 domain-containing protein</fullName>
    </recommendedName>
</protein>
<evidence type="ECO:0000313" key="2">
    <source>
        <dbReference type="EMBL" id="KMO70942.1"/>
    </source>
</evidence>
<dbReference type="Pfam" id="PF06742">
    <property type="entry name" value="DUF1214"/>
    <property type="match status" value="1"/>
</dbReference>
<name>A0A0J6VN45_9MYCO</name>
<proteinExistence type="predicted"/>
<gene>
    <name evidence="2" type="ORF">MCHLDSM_05836</name>
</gene>
<evidence type="ECO:0000313" key="3">
    <source>
        <dbReference type="Proteomes" id="UP000036513"/>
    </source>
</evidence>
<dbReference type="STRING" id="37916.MCHLDSM_05836"/>
<dbReference type="PATRIC" id="fig|37916.4.peg.5854"/>
<dbReference type="AlphaFoldDB" id="A0A0J6VN45"/>
<sequence>MTEGHLGSESGSAWRELVETLGGLDRGFTDGDRAVVDDRNLADGYRMLATTLGVAFDTYLFAEPSRPQFIELNTPFRRDRRWGGDNTDAWYHLCPVDERRRYRISGNRGDSVYFSVTAYNEPAPGSWSGRVVHIVNDSDLDSAGHLDAAGDFSFEIGPLPGMAVLVTRDYQVDPTSGRPVRWQIKALDEPDPIRHGDQETAAALRACAAWLRTMFAIVPLAVGARVDDAHALGHEVTHVANEFGEPYQVPDSNFGWSARDACYSYGSFVLGDDEALVVTHRPPQCRFWNMVVWNQFMGGHIVTDARVSVNGHTAVPNSDGSVTIVIAKRPTTHPNSVSTVDYPRGNLAFRWFHADQVPVRPDTALVALAEAPTEVT</sequence>
<comment type="caution">
    <text evidence="2">The sequence shown here is derived from an EMBL/GenBank/DDBJ whole genome shotgun (WGS) entry which is preliminary data.</text>
</comment>